<evidence type="ECO:0000256" key="3">
    <source>
        <dbReference type="ARBA" id="ARBA00005042"/>
    </source>
</evidence>
<evidence type="ECO:0000256" key="13">
    <source>
        <dbReference type="ARBA" id="ARBA00023209"/>
    </source>
</evidence>
<keyword evidence="8 17" id="KW-0808">Transferase</keyword>
<evidence type="ECO:0000256" key="12">
    <source>
        <dbReference type="ARBA" id="ARBA00023136"/>
    </source>
</evidence>
<dbReference type="Proteomes" id="UP001230220">
    <property type="component" value="Unassembled WGS sequence"/>
</dbReference>
<evidence type="ECO:0000313" key="20">
    <source>
        <dbReference type="Proteomes" id="UP001230220"/>
    </source>
</evidence>
<keyword evidence="14" id="KW-1208">Phospholipid metabolism</keyword>
<name>A0ABU0DYN6_9FIRM</name>
<sequence>MNLPNKLSIFRVLLVPVIVFVYMFPFTDYGITMFTWTIGDIVLPGTQVITLIIFAVASFTDFLDGYIARKYKMITSFGKFIDPIADKLLVNTVFILLAVSGTVSIVPVLFMIWRDTIVDAMRMMAAQKGVVVAAGIWGKLKTVLQMVTIIVVLLNDIPFAFFGLEVGEWLVWISAIISAYSGIVYFQQCKQYIMESK</sequence>
<dbReference type="NCBIfam" id="TIGR00560">
    <property type="entry name" value="pgsA"/>
    <property type="match status" value="1"/>
</dbReference>
<keyword evidence="7" id="KW-0444">Lipid biosynthesis</keyword>
<dbReference type="InterPro" id="IPR043130">
    <property type="entry name" value="CDP-OH_PTrfase_TM_dom"/>
</dbReference>
<dbReference type="PANTHER" id="PTHR14269">
    <property type="entry name" value="CDP-DIACYLGLYCEROL--GLYCEROL-3-PHOSPHATE 3-PHOSPHATIDYLTRANSFERASE-RELATED"/>
    <property type="match status" value="1"/>
</dbReference>
<evidence type="ECO:0000256" key="18">
    <source>
        <dbReference type="SAM" id="Phobius"/>
    </source>
</evidence>
<evidence type="ECO:0000313" key="19">
    <source>
        <dbReference type="EMBL" id="MDQ0359603.1"/>
    </source>
</evidence>
<feature type="transmembrane region" description="Helical" evidence="18">
    <location>
        <begin position="169"/>
        <end position="187"/>
    </location>
</feature>
<gene>
    <name evidence="19" type="ORF">J2S15_000334</name>
</gene>
<evidence type="ECO:0000256" key="4">
    <source>
        <dbReference type="ARBA" id="ARBA00010441"/>
    </source>
</evidence>
<comment type="caution">
    <text evidence="19">The sequence shown here is derived from an EMBL/GenBank/DDBJ whole genome shotgun (WGS) entry which is preliminary data.</text>
</comment>
<evidence type="ECO:0000256" key="11">
    <source>
        <dbReference type="ARBA" id="ARBA00023098"/>
    </source>
</evidence>
<organism evidence="19 20">
    <name type="scientific">Breznakia pachnodae</name>
    <dbReference type="NCBI Taxonomy" id="265178"/>
    <lineage>
        <taxon>Bacteria</taxon>
        <taxon>Bacillati</taxon>
        <taxon>Bacillota</taxon>
        <taxon>Erysipelotrichia</taxon>
        <taxon>Erysipelotrichales</taxon>
        <taxon>Erysipelotrichaceae</taxon>
        <taxon>Breznakia</taxon>
    </lineage>
</organism>
<dbReference type="PROSITE" id="PS00379">
    <property type="entry name" value="CDP_ALCOHOL_P_TRANSF"/>
    <property type="match status" value="1"/>
</dbReference>
<keyword evidence="9 18" id="KW-0812">Transmembrane</keyword>
<evidence type="ECO:0000256" key="14">
    <source>
        <dbReference type="ARBA" id="ARBA00023264"/>
    </source>
</evidence>
<feature type="transmembrane region" description="Helical" evidence="18">
    <location>
        <begin position="12"/>
        <end position="36"/>
    </location>
</feature>
<keyword evidence="10 18" id="KW-1133">Transmembrane helix</keyword>
<feature type="transmembrane region" description="Helical" evidence="18">
    <location>
        <begin position="120"/>
        <end position="137"/>
    </location>
</feature>
<feature type="transmembrane region" description="Helical" evidence="18">
    <location>
        <begin position="88"/>
        <end position="114"/>
    </location>
</feature>
<dbReference type="InterPro" id="IPR000462">
    <property type="entry name" value="CDP-OH_P_trans"/>
</dbReference>
<dbReference type="InterPro" id="IPR004570">
    <property type="entry name" value="Phosphatidylglycerol_P_synth"/>
</dbReference>
<keyword evidence="11" id="KW-0443">Lipid metabolism</keyword>
<accession>A0ABU0DYN6</accession>
<proteinExistence type="inferred from homology"/>
<evidence type="ECO:0000256" key="2">
    <source>
        <dbReference type="ARBA" id="ARBA00004141"/>
    </source>
</evidence>
<dbReference type="RefSeq" id="WP_307404853.1">
    <property type="nucleotide sequence ID" value="NZ_JAUSUR010000001.1"/>
</dbReference>
<evidence type="ECO:0000256" key="9">
    <source>
        <dbReference type="ARBA" id="ARBA00022692"/>
    </source>
</evidence>
<comment type="catalytic activity">
    <reaction evidence="15">
        <text>a CDP-1,2-diacyl-sn-glycerol + sn-glycerol 3-phosphate = a 1,2-diacyl-sn-glycero-3-phospho-(1'-sn-glycero-3'-phosphate) + CMP + H(+)</text>
        <dbReference type="Rhea" id="RHEA:12593"/>
        <dbReference type="ChEBI" id="CHEBI:15378"/>
        <dbReference type="ChEBI" id="CHEBI:57597"/>
        <dbReference type="ChEBI" id="CHEBI:58332"/>
        <dbReference type="ChEBI" id="CHEBI:60110"/>
        <dbReference type="ChEBI" id="CHEBI:60377"/>
        <dbReference type="EC" id="2.7.8.5"/>
    </reaction>
</comment>
<comment type="similarity">
    <text evidence="4 17">Belongs to the CDP-alcohol phosphatidyltransferase class-I family.</text>
</comment>
<evidence type="ECO:0000256" key="8">
    <source>
        <dbReference type="ARBA" id="ARBA00022679"/>
    </source>
</evidence>
<keyword evidence="12 18" id="KW-0472">Membrane</keyword>
<protein>
    <recommendedName>
        <fullName evidence="6 16">CDP-diacylglycerol--glycerol-3-phosphate 3-phosphatidyltransferase</fullName>
        <ecNumber evidence="5 16">2.7.8.5</ecNumber>
    </recommendedName>
</protein>
<feature type="transmembrane region" description="Helical" evidence="18">
    <location>
        <begin position="48"/>
        <end position="67"/>
    </location>
</feature>
<keyword evidence="13" id="KW-0594">Phospholipid biosynthesis</keyword>
<evidence type="ECO:0000256" key="17">
    <source>
        <dbReference type="RuleBase" id="RU003750"/>
    </source>
</evidence>
<evidence type="ECO:0000256" key="1">
    <source>
        <dbReference type="ARBA" id="ARBA00003973"/>
    </source>
</evidence>
<comment type="subcellular location">
    <subcellularLocation>
        <location evidence="2">Membrane</location>
        <topology evidence="2">Multi-pass membrane protein</topology>
    </subcellularLocation>
</comment>
<dbReference type="InterPro" id="IPR050324">
    <property type="entry name" value="CDP-alcohol_PTase-I"/>
</dbReference>
<dbReference type="EMBL" id="JAUSUR010000001">
    <property type="protein sequence ID" value="MDQ0359603.1"/>
    <property type="molecule type" value="Genomic_DNA"/>
</dbReference>
<evidence type="ECO:0000256" key="5">
    <source>
        <dbReference type="ARBA" id="ARBA00013170"/>
    </source>
</evidence>
<dbReference type="InterPro" id="IPR048254">
    <property type="entry name" value="CDP_ALCOHOL_P_TRANSF_CS"/>
</dbReference>
<dbReference type="PIRSF" id="PIRSF000847">
    <property type="entry name" value="Phos_ph_gly_syn"/>
    <property type="match status" value="1"/>
</dbReference>
<reference evidence="19 20" key="1">
    <citation type="submission" date="2023-07" db="EMBL/GenBank/DDBJ databases">
        <title>Genomic Encyclopedia of Type Strains, Phase IV (KMG-IV): sequencing the most valuable type-strain genomes for metagenomic binning, comparative biology and taxonomic classification.</title>
        <authorList>
            <person name="Goeker M."/>
        </authorList>
    </citation>
    <scope>NUCLEOTIDE SEQUENCE [LARGE SCALE GENOMIC DNA]</scope>
    <source>
        <strain evidence="19 20">DSM 16784</strain>
    </source>
</reference>
<feature type="transmembrane region" description="Helical" evidence="18">
    <location>
        <begin position="144"/>
        <end position="163"/>
    </location>
</feature>
<evidence type="ECO:0000256" key="6">
    <source>
        <dbReference type="ARBA" id="ARBA00014944"/>
    </source>
</evidence>
<comment type="pathway">
    <text evidence="3">Phospholipid metabolism; phosphatidylglycerol biosynthesis; phosphatidylglycerol from CDP-diacylglycerol: step 1/2.</text>
</comment>
<evidence type="ECO:0000256" key="15">
    <source>
        <dbReference type="ARBA" id="ARBA00048586"/>
    </source>
</evidence>
<keyword evidence="20" id="KW-1185">Reference proteome</keyword>
<dbReference type="EC" id="2.7.8.5" evidence="5 16"/>
<dbReference type="GO" id="GO:0008444">
    <property type="term" value="F:CDP-diacylglycerol-glycerol-3-phosphate 3-phosphatidyltransferase activity"/>
    <property type="evidence" value="ECO:0007669"/>
    <property type="project" value="UniProtKB-EC"/>
</dbReference>
<evidence type="ECO:0000256" key="10">
    <source>
        <dbReference type="ARBA" id="ARBA00022989"/>
    </source>
</evidence>
<comment type="function">
    <text evidence="1">This protein catalyzes the committed step to the synthesis of the acidic phospholipids.</text>
</comment>
<dbReference type="Pfam" id="PF01066">
    <property type="entry name" value="CDP-OH_P_transf"/>
    <property type="match status" value="1"/>
</dbReference>
<evidence type="ECO:0000256" key="7">
    <source>
        <dbReference type="ARBA" id="ARBA00022516"/>
    </source>
</evidence>
<dbReference type="Gene3D" id="1.20.120.1760">
    <property type="match status" value="1"/>
</dbReference>
<evidence type="ECO:0000256" key="16">
    <source>
        <dbReference type="NCBIfam" id="TIGR00560"/>
    </source>
</evidence>
<dbReference type="PANTHER" id="PTHR14269:SF62">
    <property type="entry name" value="CDP-DIACYLGLYCEROL--GLYCEROL-3-PHOSPHATE 3-PHOSPHATIDYLTRANSFERASE 1, CHLOROPLASTIC"/>
    <property type="match status" value="1"/>
</dbReference>